<reference evidence="1 2" key="1">
    <citation type="submission" date="2019-08" db="EMBL/GenBank/DDBJ databases">
        <title>Bacillus genomes from the desert of Cuatro Cienegas, Coahuila.</title>
        <authorList>
            <person name="Olmedo-Alvarez G."/>
        </authorList>
    </citation>
    <scope>NUCLEOTIDE SEQUENCE [LARGE SCALE GENOMIC DNA]</scope>
    <source>
        <strain evidence="1 2">CH87b_3T</strain>
    </source>
</reference>
<proteinExistence type="predicted"/>
<name>A0A5D4TF91_9BACI</name>
<protein>
    <submittedName>
        <fullName evidence="1">Sigma factor G inhibitor Gin</fullName>
    </submittedName>
</protein>
<dbReference type="EMBL" id="VTEZ01000014">
    <property type="protein sequence ID" value="TYS78287.1"/>
    <property type="molecule type" value="Genomic_DNA"/>
</dbReference>
<dbReference type="STRING" id="189382.BHE18_15735"/>
<evidence type="ECO:0000313" key="2">
    <source>
        <dbReference type="Proteomes" id="UP000324269"/>
    </source>
</evidence>
<gene>
    <name evidence="1" type="ORF">FZC85_22800</name>
</gene>
<comment type="caution">
    <text evidence="1">The sequence shown here is derived from an EMBL/GenBank/DDBJ whole genome shotgun (WGS) entry which is preliminary data.</text>
</comment>
<dbReference type="Proteomes" id="UP000324269">
    <property type="component" value="Unassembled WGS sequence"/>
</dbReference>
<evidence type="ECO:0000313" key="1">
    <source>
        <dbReference type="EMBL" id="TYS78287.1"/>
    </source>
</evidence>
<sequence>MEVESPMLNPERKAALEECIVCHVDKKVGIHLYTSFICTECEKEMVQTETNDPLYKTFVQRLKKVNTPQIYS</sequence>
<dbReference type="OrthoDB" id="2886653at2"/>
<organism evidence="1 2">
    <name type="scientific">Rossellomorea aquimaris</name>
    <dbReference type="NCBI Taxonomy" id="189382"/>
    <lineage>
        <taxon>Bacteria</taxon>
        <taxon>Bacillati</taxon>
        <taxon>Bacillota</taxon>
        <taxon>Bacilli</taxon>
        <taxon>Bacillales</taxon>
        <taxon>Bacillaceae</taxon>
        <taxon>Rossellomorea</taxon>
    </lineage>
</organism>
<dbReference type="AlphaFoldDB" id="A0A5D4TF91"/>
<dbReference type="InterPro" id="IPR019700">
    <property type="entry name" value="Sigma-G_inhibitor_Gin"/>
</dbReference>
<dbReference type="Pfam" id="PF10764">
    <property type="entry name" value="Gin"/>
    <property type="match status" value="1"/>
</dbReference>
<accession>A0A5D4TF91</accession>